<accession>A0A9D4I2K5</accession>
<proteinExistence type="predicted"/>
<dbReference type="EMBL" id="JAIWYP010000011">
    <property type="protein sequence ID" value="KAH3741969.1"/>
    <property type="molecule type" value="Genomic_DNA"/>
</dbReference>
<dbReference type="Proteomes" id="UP000828390">
    <property type="component" value="Unassembled WGS sequence"/>
</dbReference>
<protein>
    <submittedName>
        <fullName evidence="1">Uncharacterized protein</fullName>
    </submittedName>
</protein>
<dbReference type="AlphaFoldDB" id="A0A9D4I2K5"/>
<keyword evidence="2" id="KW-1185">Reference proteome</keyword>
<evidence type="ECO:0000313" key="1">
    <source>
        <dbReference type="EMBL" id="KAH3741969.1"/>
    </source>
</evidence>
<reference evidence="1" key="2">
    <citation type="submission" date="2020-11" db="EMBL/GenBank/DDBJ databases">
        <authorList>
            <person name="McCartney M.A."/>
            <person name="Auch B."/>
            <person name="Kono T."/>
            <person name="Mallez S."/>
            <person name="Becker A."/>
            <person name="Gohl D.M."/>
            <person name="Silverstein K.A.T."/>
            <person name="Koren S."/>
            <person name="Bechman K.B."/>
            <person name="Herman A."/>
            <person name="Abrahante J.E."/>
            <person name="Garbe J."/>
        </authorList>
    </citation>
    <scope>NUCLEOTIDE SEQUENCE</scope>
    <source>
        <strain evidence="1">Duluth1</strain>
        <tissue evidence="1">Whole animal</tissue>
    </source>
</reference>
<sequence length="60" mass="7289">MSLPILQIHVLYFFPDRRLQHAHGYDARLQPKRQNHRLPPLLAGTRLFVIHPLHQQLRFW</sequence>
<reference evidence="1" key="1">
    <citation type="journal article" date="2019" name="bioRxiv">
        <title>The Genome of the Zebra Mussel, Dreissena polymorpha: A Resource for Invasive Species Research.</title>
        <authorList>
            <person name="McCartney M.A."/>
            <person name="Auch B."/>
            <person name="Kono T."/>
            <person name="Mallez S."/>
            <person name="Zhang Y."/>
            <person name="Obille A."/>
            <person name="Becker A."/>
            <person name="Abrahante J.E."/>
            <person name="Garbe J."/>
            <person name="Badalamenti J.P."/>
            <person name="Herman A."/>
            <person name="Mangelson H."/>
            <person name="Liachko I."/>
            <person name="Sullivan S."/>
            <person name="Sone E.D."/>
            <person name="Koren S."/>
            <person name="Silverstein K.A.T."/>
            <person name="Beckman K.B."/>
            <person name="Gohl D.M."/>
        </authorList>
    </citation>
    <scope>NUCLEOTIDE SEQUENCE</scope>
    <source>
        <strain evidence="1">Duluth1</strain>
        <tissue evidence="1">Whole animal</tissue>
    </source>
</reference>
<gene>
    <name evidence="1" type="ORF">DPMN_048699</name>
</gene>
<name>A0A9D4I2K5_DREPO</name>
<organism evidence="1 2">
    <name type="scientific">Dreissena polymorpha</name>
    <name type="common">Zebra mussel</name>
    <name type="synonym">Mytilus polymorpha</name>
    <dbReference type="NCBI Taxonomy" id="45954"/>
    <lineage>
        <taxon>Eukaryota</taxon>
        <taxon>Metazoa</taxon>
        <taxon>Spiralia</taxon>
        <taxon>Lophotrochozoa</taxon>
        <taxon>Mollusca</taxon>
        <taxon>Bivalvia</taxon>
        <taxon>Autobranchia</taxon>
        <taxon>Heteroconchia</taxon>
        <taxon>Euheterodonta</taxon>
        <taxon>Imparidentia</taxon>
        <taxon>Neoheterodontei</taxon>
        <taxon>Myida</taxon>
        <taxon>Dreissenoidea</taxon>
        <taxon>Dreissenidae</taxon>
        <taxon>Dreissena</taxon>
    </lineage>
</organism>
<comment type="caution">
    <text evidence="1">The sequence shown here is derived from an EMBL/GenBank/DDBJ whole genome shotgun (WGS) entry which is preliminary data.</text>
</comment>
<evidence type="ECO:0000313" key="2">
    <source>
        <dbReference type="Proteomes" id="UP000828390"/>
    </source>
</evidence>